<name>A0A4S4M0V4_9AGAM</name>
<gene>
    <name evidence="2" type="ORF">EW146_g3113</name>
</gene>
<accession>A0A4S4M0V4</accession>
<keyword evidence="3" id="KW-1185">Reference proteome</keyword>
<evidence type="ECO:0000313" key="3">
    <source>
        <dbReference type="Proteomes" id="UP000310158"/>
    </source>
</evidence>
<proteinExistence type="predicted"/>
<sequence length="168" mass="19043">MSNELANGPITHGHPEAKEIQAMRTFVDIHKIQTSLVGGEMPDVHELTSSQSAMDCEGCNVHPKMAFRVQEEATSRAKEIEFPRELYGMKVTIMKDVHSQFMIRDHRPVAKLAVGEQEQTRVLKRKRVFIRLRQRAYGMRKSAGVNGSGTNRPLQASSNPEKWKKDSE</sequence>
<feature type="compositionally biased region" description="Polar residues" evidence="1">
    <location>
        <begin position="148"/>
        <end position="160"/>
    </location>
</feature>
<dbReference type="AlphaFoldDB" id="A0A4S4M0V4"/>
<comment type="caution">
    <text evidence="2">The sequence shown here is derived from an EMBL/GenBank/DDBJ whole genome shotgun (WGS) entry which is preliminary data.</text>
</comment>
<evidence type="ECO:0000313" key="2">
    <source>
        <dbReference type="EMBL" id="THH17771.1"/>
    </source>
</evidence>
<organism evidence="2 3">
    <name type="scientific">Bondarzewia mesenterica</name>
    <dbReference type="NCBI Taxonomy" id="1095465"/>
    <lineage>
        <taxon>Eukaryota</taxon>
        <taxon>Fungi</taxon>
        <taxon>Dikarya</taxon>
        <taxon>Basidiomycota</taxon>
        <taxon>Agaricomycotina</taxon>
        <taxon>Agaricomycetes</taxon>
        <taxon>Russulales</taxon>
        <taxon>Bondarzewiaceae</taxon>
        <taxon>Bondarzewia</taxon>
    </lineage>
</organism>
<dbReference type="EMBL" id="SGPL01000097">
    <property type="protein sequence ID" value="THH17771.1"/>
    <property type="molecule type" value="Genomic_DNA"/>
</dbReference>
<evidence type="ECO:0000256" key="1">
    <source>
        <dbReference type="SAM" id="MobiDB-lite"/>
    </source>
</evidence>
<feature type="region of interest" description="Disordered" evidence="1">
    <location>
        <begin position="140"/>
        <end position="168"/>
    </location>
</feature>
<dbReference type="Proteomes" id="UP000310158">
    <property type="component" value="Unassembled WGS sequence"/>
</dbReference>
<protein>
    <submittedName>
        <fullName evidence="2">Uncharacterized protein</fullName>
    </submittedName>
</protein>
<reference evidence="2 3" key="1">
    <citation type="submission" date="2019-02" db="EMBL/GenBank/DDBJ databases">
        <title>Genome sequencing of the rare red list fungi Bondarzewia mesenterica.</title>
        <authorList>
            <person name="Buettner E."/>
            <person name="Kellner H."/>
        </authorList>
    </citation>
    <scope>NUCLEOTIDE SEQUENCE [LARGE SCALE GENOMIC DNA]</scope>
    <source>
        <strain evidence="2 3">DSM 108281</strain>
    </source>
</reference>